<dbReference type="OrthoDB" id="5225747at2759"/>
<feature type="region of interest" description="Disordered" evidence="1">
    <location>
        <begin position="1"/>
        <end position="22"/>
    </location>
</feature>
<evidence type="ECO:0000256" key="1">
    <source>
        <dbReference type="SAM" id="MobiDB-lite"/>
    </source>
</evidence>
<gene>
    <name evidence="2" type="ORF">VPNG_05156</name>
</gene>
<protein>
    <submittedName>
        <fullName evidence="2">Uncharacterized protein</fullName>
    </submittedName>
</protein>
<accession>A0A423X4K3</accession>
<dbReference type="InParanoid" id="A0A423X4K3"/>
<keyword evidence="3" id="KW-1185">Reference proteome</keyword>
<dbReference type="AlphaFoldDB" id="A0A423X4K3"/>
<organism evidence="2 3">
    <name type="scientific">Cytospora leucostoma</name>
    <dbReference type="NCBI Taxonomy" id="1230097"/>
    <lineage>
        <taxon>Eukaryota</taxon>
        <taxon>Fungi</taxon>
        <taxon>Dikarya</taxon>
        <taxon>Ascomycota</taxon>
        <taxon>Pezizomycotina</taxon>
        <taxon>Sordariomycetes</taxon>
        <taxon>Sordariomycetidae</taxon>
        <taxon>Diaporthales</taxon>
        <taxon>Cytosporaceae</taxon>
        <taxon>Cytospora</taxon>
    </lineage>
</organism>
<evidence type="ECO:0000313" key="2">
    <source>
        <dbReference type="EMBL" id="ROW10650.1"/>
    </source>
</evidence>
<dbReference type="EMBL" id="LKEB01000028">
    <property type="protein sequence ID" value="ROW10650.1"/>
    <property type="molecule type" value="Genomic_DNA"/>
</dbReference>
<feature type="region of interest" description="Disordered" evidence="1">
    <location>
        <begin position="39"/>
        <end position="59"/>
    </location>
</feature>
<comment type="caution">
    <text evidence="2">The sequence shown here is derived from an EMBL/GenBank/DDBJ whole genome shotgun (WGS) entry which is preliminary data.</text>
</comment>
<proteinExistence type="predicted"/>
<dbReference type="Proteomes" id="UP000285146">
    <property type="component" value="Unassembled WGS sequence"/>
</dbReference>
<evidence type="ECO:0000313" key="3">
    <source>
        <dbReference type="Proteomes" id="UP000285146"/>
    </source>
</evidence>
<sequence>MDEDRRSDYGHCQPGHPKAERAQLKEKASQLMAKRPVYPLTNRRQFEPTDRALPGDTEAHRYDDDELCRKLLPRDDQERRGCKARDVDRRRKSWNKKVYVGVVEEAWSFADSDVDLMKS</sequence>
<reference evidence="2 3" key="1">
    <citation type="submission" date="2015-09" db="EMBL/GenBank/DDBJ databases">
        <title>Host preference determinants of Valsa canker pathogens revealed by comparative genomics.</title>
        <authorList>
            <person name="Yin Z."/>
            <person name="Huang L."/>
        </authorList>
    </citation>
    <scope>NUCLEOTIDE SEQUENCE [LARGE SCALE GENOMIC DNA]</scope>
    <source>
        <strain evidence="2 3">SXYLt</strain>
    </source>
</reference>
<name>A0A423X4K3_9PEZI</name>